<dbReference type="EMBL" id="RCHS01000659">
    <property type="protein sequence ID" value="RMX57384.1"/>
    <property type="molecule type" value="Genomic_DNA"/>
</dbReference>
<dbReference type="InterPro" id="IPR057774">
    <property type="entry name" value="D8C_UMOD/GP2/OIT3-like"/>
</dbReference>
<organism evidence="4 5">
    <name type="scientific">Pocillopora damicornis</name>
    <name type="common">Cauliflower coral</name>
    <name type="synonym">Millepora damicornis</name>
    <dbReference type="NCBI Taxonomy" id="46731"/>
    <lineage>
        <taxon>Eukaryota</taxon>
        <taxon>Metazoa</taxon>
        <taxon>Cnidaria</taxon>
        <taxon>Anthozoa</taxon>
        <taxon>Hexacorallia</taxon>
        <taxon>Scleractinia</taxon>
        <taxon>Astrocoeniina</taxon>
        <taxon>Pocilloporidae</taxon>
        <taxon>Pocillopora</taxon>
    </lineage>
</organism>
<dbReference type="SUPFAM" id="SSF49785">
    <property type="entry name" value="Galactose-binding domain-like"/>
    <property type="match status" value="1"/>
</dbReference>
<keyword evidence="5" id="KW-1185">Reference proteome</keyword>
<comment type="caution">
    <text evidence="4">The sequence shown here is derived from an EMBL/GenBank/DDBJ whole genome shotgun (WGS) entry which is preliminary data.</text>
</comment>
<keyword evidence="1" id="KW-0732">Signal</keyword>
<dbReference type="CDD" id="cd00057">
    <property type="entry name" value="FA58C"/>
    <property type="match status" value="1"/>
</dbReference>
<reference evidence="4 5" key="1">
    <citation type="journal article" date="2018" name="Sci. Rep.">
        <title>Comparative analysis of the Pocillopora damicornis genome highlights role of immune system in coral evolution.</title>
        <authorList>
            <person name="Cunning R."/>
            <person name="Bay R.A."/>
            <person name="Gillette P."/>
            <person name="Baker A.C."/>
            <person name="Traylor-Knowles N."/>
        </authorList>
    </citation>
    <scope>NUCLEOTIDE SEQUENCE [LARGE SCALE GENOMIC DNA]</scope>
    <source>
        <strain evidence="4">RSMAS</strain>
        <tissue evidence="4">Whole animal</tissue>
    </source>
</reference>
<protein>
    <recommendedName>
        <fullName evidence="3">F5/8 type C domain-containing protein</fullName>
    </recommendedName>
</protein>
<dbReference type="InterPro" id="IPR000421">
    <property type="entry name" value="FA58C"/>
</dbReference>
<dbReference type="STRING" id="46731.A0A3M6UUZ9"/>
<name>A0A3M6UUZ9_POCDA</name>
<keyword evidence="2" id="KW-1015">Disulfide bond</keyword>
<feature type="domain" description="F5/8 type C" evidence="3">
    <location>
        <begin position="170"/>
        <end position="318"/>
    </location>
</feature>
<dbReference type="Gene3D" id="2.60.120.260">
    <property type="entry name" value="Galactose-binding domain-like"/>
    <property type="match status" value="1"/>
</dbReference>
<evidence type="ECO:0000313" key="4">
    <source>
        <dbReference type="EMBL" id="RMX57384.1"/>
    </source>
</evidence>
<dbReference type="OrthoDB" id="5979242at2759"/>
<evidence type="ECO:0000256" key="2">
    <source>
        <dbReference type="ARBA" id="ARBA00023157"/>
    </source>
</evidence>
<accession>A0A3M6UUZ9</accession>
<dbReference type="SMART" id="SM00231">
    <property type="entry name" value="FA58C"/>
    <property type="match status" value="1"/>
</dbReference>
<evidence type="ECO:0000313" key="5">
    <source>
        <dbReference type="Proteomes" id="UP000275408"/>
    </source>
</evidence>
<proteinExistence type="predicted"/>
<dbReference type="Pfam" id="PF00754">
    <property type="entry name" value="F5_F8_type_C"/>
    <property type="match status" value="1"/>
</dbReference>
<dbReference type="PANTHER" id="PTHR24543">
    <property type="entry name" value="MULTICOPPER OXIDASE-RELATED"/>
    <property type="match status" value="1"/>
</dbReference>
<evidence type="ECO:0000259" key="3">
    <source>
        <dbReference type="PROSITE" id="PS50022"/>
    </source>
</evidence>
<dbReference type="PROSITE" id="PS01285">
    <property type="entry name" value="FA58C_1"/>
    <property type="match status" value="1"/>
</dbReference>
<evidence type="ECO:0000256" key="1">
    <source>
        <dbReference type="ARBA" id="ARBA00022729"/>
    </source>
</evidence>
<gene>
    <name evidence="4" type="ORF">pdam_00016023</name>
</gene>
<dbReference type="PROSITE" id="PS50022">
    <property type="entry name" value="FA58C_3"/>
    <property type="match status" value="1"/>
</dbReference>
<dbReference type="Proteomes" id="UP000275408">
    <property type="component" value="Unassembled WGS sequence"/>
</dbReference>
<dbReference type="AlphaFoldDB" id="A0A3M6UUZ9"/>
<sequence>MGNELDESNLFSFTIKVEILRLVSFVGGGGVVNERWLSLFIAECYVHDKINEPNRSVSFNSSSTETVCIKEHFTPGRWIRFTGSGRAAIPNNPPQPHQCGTINPGWIDGGHPSQSEGVVNRQLCFVNGTDDCEFDSYEISIRNCGKYYVYRPPNITECSLRLCTEILDDCFYKPVGVASSTIIPDSQMTASPVRWRFIQCGAVYGRLFNVSGFGWCAGYNNISDWLQVDFGKEFYVGAVATQGGRIGFITDFKLLYSNDEGTWQTYQNGNGEELEFHRKKGFGVDRHKLPIPAVARYIRFYPTKHRFWVHLRVEVYGIFKGELITSKHDK</sequence>
<dbReference type="InterPro" id="IPR008979">
    <property type="entry name" value="Galactose-bd-like_sf"/>
</dbReference>
<dbReference type="Pfam" id="PF23283">
    <property type="entry name" value="D8C_UMOD"/>
    <property type="match status" value="1"/>
</dbReference>